<dbReference type="VEuPathDB" id="FungiDB:NCU08756"/>
<evidence type="ECO:0000256" key="1">
    <source>
        <dbReference type="SAM" id="SignalP"/>
    </source>
</evidence>
<dbReference type="HOGENOM" id="CLU_647522_0_0_1"/>
<organism evidence="2 3">
    <name type="scientific">Neurospora crassa (strain ATCC 24698 / 74-OR23-1A / CBS 708.71 / DSM 1257 / FGSC 987)</name>
    <dbReference type="NCBI Taxonomy" id="367110"/>
    <lineage>
        <taxon>Eukaryota</taxon>
        <taxon>Fungi</taxon>
        <taxon>Dikarya</taxon>
        <taxon>Ascomycota</taxon>
        <taxon>Pezizomycotina</taxon>
        <taxon>Sordariomycetes</taxon>
        <taxon>Sordariomycetidae</taxon>
        <taxon>Sordariales</taxon>
        <taxon>Sordariaceae</taxon>
        <taxon>Neurospora</taxon>
    </lineage>
</organism>
<dbReference type="AlphaFoldDB" id="Q7RWP1"/>
<feature type="signal peptide" evidence="1">
    <location>
        <begin position="1"/>
        <end position="22"/>
    </location>
</feature>
<proteinExistence type="predicted"/>
<dbReference type="PaxDb" id="5141-EFNCRP00000004764"/>
<reference evidence="2 3" key="1">
    <citation type="journal article" date="2003" name="Nature">
        <title>The genome sequence of the filamentous fungus Neurospora crassa.</title>
        <authorList>
            <person name="Galagan J.E."/>
            <person name="Calvo S.E."/>
            <person name="Borkovich K.A."/>
            <person name="Selker E.U."/>
            <person name="Read N.D."/>
            <person name="Jaffe D."/>
            <person name="FitzHugh W."/>
            <person name="Ma L.J."/>
            <person name="Smirnov S."/>
            <person name="Purcell S."/>
            <person name="Rehman B."/>
            <person name="Elkins T."/>
            <person name="Engels R."/>
            <person name="Wang S."/>
            <person name="Nielsen C.B."/>
            <person name="Butler J."/>
            <person name="Endrizzi M."/>
            <person name="Qui D."/>
            <person name="Ianakiev P."/>
            <person name="Bell-Pedersen D."/>
            <person name="Nelson M.A."/>
            <person name="Werner-Washburne M."/>
            <person name="Selitrennikoff C.P."/>
            <person name="Kinsey J.A."/>
            <person name="Braun E.L."/>
            <person name="Zelter A."/>
            <person name="Schulte U."/>
            <person name="Kothe G.O."/>
            <person name="Jedd G."/>
            <person name="Mewes W."/>
            <person name="Staben C."/>
            <person name="Marcotte E."/>
            <person name="Greenberg D."/>
            <person name="Roy A."/>
            <person name="Foley K."/>
            <person name="Naylor J."/>
            <person name="Stange-Thomann N."/>
            <person name="Barrett R."/>
            <person name="Gnerre S."/>
            <person name="Kamal M."/>
            <person name="Kamvysselis M."/>
            <person name="Mauceli E."/>
            <person name="Bielke C."/>
            <person name="Rudd S."/>
            <person name="Frishman D."/>
            <person name="Krystofova S."/>
            <person name="Rasmussen C."/>
            <person name="Metzenberg R.L."/>
            <person name="Perkins D.D."/>
            <person name="Kroken S."/>
            <person name="Cogoni C."/>
            <person name="Macino G."/>
            <person name="Catcheside D."/>
            <person name="Li W."/>
            <person name="Pratt R.J."/>
            <person name="Osmani S.A."/>
            <person name="DeSouza C.P."/>
            <person name="Glass L."/>
            <person name="Orbach M.J."/>
            <person name="Berglund J.A."/>
            <person name="Voelker R."/>
            <person name="Yarden O."/>
            <person name="Plamann M."/>
            <person name="Seiler S."/>
            <person name="Dunlap J."/>
            <person name="Radford A."/>
            <person name="Aramayo R."/>
            <person name="Natvig D.O."/>
            <person name="Alex L.A."/>
            <person name="Mannhaupt G."/>
            <person name="Ebbole D.J."/>
            <person name="Freitag M."/>
            <person name="Paulsen I."/>
            <person name="Sachs M.S."/>
            <person name="Lander E.S."/>
            <person name="Nusbaum C."/>
            <person name="Birren B."/>
        </authorList>
    </citation>
    <scope>NUCLEOTIDE SEQUENCE [LARGE SCALE GENOMIC DNA]</scope>
    <source>
        <strain evidence="3">ATCC 24698 / 74-OR23-1A / CBS 708.71 / DSM 1257 / FGSC 987</strain>
    </source>
</reference>
<dbReference type="Gene3D" id="3.50.4.10">
    <property type="entry name" value="Hepatocyte Growth Factor"/>
    <property type="match status" value="1"/>
</dbReference>
<gene>
    <name evidence="2" type="ORF">NCU08756</name>
</gene>
<evidence type="ECO:0000313" key="2">
    <source>
        <dbReference type="EMBL" id="EAA26869.2"/>
    </source>
</evidence>
<keyword evidence="3" id="KW-1185">Reference proteome</keyword>
<evidence type="ECO:0008006" key="4">
    <source>
        <dbReference type="Google" id="ProtNLM"/>
    </source>
</evidence>
<dbReference type="RefSeq" id="XP_956105.2">
    <property type="nucleotide sequence ID" value="XM_951012.2"/>
</dbReference>
<dbReference type="EMBL" id="CM002238">
    <property type="protein sequence ID" value="EAA26869.2"/>
    <property type="molecule type" value="Genomic_DNA"/>
</dbReference>
<dbReference type="GeneID" id="3872260"/>
<accession>Q7RWP1</accession>
<feature type="chain" id="PRO_5004290901" description="Apple domain-containing protein" evidence="1">
    <location>
        <begin position="23"/>
        <end position="443"/>
    </location>
</feature>
<evidence type="ECO:0000313" key="3">
    <source>
        <dbReference type="Proteomes" id="UP000001805"/>
    </source>
</evidence>
<dbReference type="OrthoDB" id="3499003at2759"/>
<sequence length="443" mass="46896">MRFHLLSGLIAFAGGLVQSVHAAGLSVAAVQPSAVATVLPTDARPTDTGPLQPTIVTSNTFLTSTVSDTESGSTLTIPWPISPIPSSSLSVVTLSPSASATLVSCPRDNNTFWTDHATNNVYQLQCGIDHYDQAANWNFNAGMRHSWEECAKWCAEYAQCLGFSYIAGIALKPNCWLKNSLRGQTVNENSWAGMLVTGPGGNAVAGHSDGGKSVATYTVAGLVKETSTVLAVAVDTTTMFVEGTAVTTAVTTVVTTELVKPIAPATTLSVSQASSALPNPTAIAVSCNNETWWADEKASWRAIDYFCKGGHDGTFGSYAVDKILHGENSIAAAYWPYNGTTVITSVVAKAGCTVRLDKNLCLQRFRAPMYGCDADEKHQKRGGSVSDGCSDWTIHMQSWPSVGICQDQYDQDMGGAGLCATWSTGYSETAVGDGLKTDWYPRG</sequence>
<dbReference type="InParanoid" id="Q7RWP1"/>
<keyword evidence="1" id="KW-0732">Signal</keyword>
<protein>
    <recommendedName>
        <fullName evidence="4">Apple domain-containing protein</fullName>
    </recommendedName>
</protein>
<name>Q7RWP1_NEUCR</name>
<dbReference type="KEGG" id="ncr:NCU08756"/>
<dbReference type="Proteomes" id="UP000001805">
    <property type="component" value="Chromosome 3, Linkage Group III"/>
</dbReference>